<accession>A0A067SI32</accession>
<keyword evidence="2" id="KW-0732">Signal</keyword>
<feature type="chain" id="PRO_5001645787" evidence="2">
    <location>
        <begin position="20"/>
        <end position="188"/>
    </location>
</feature>
<dbReference type="Proteomes" id="UP000027222">
    <property type="component" value="Unassembled WGS sequence"/>
</dbReference>
<feature type="signal peptide" evidence="2">
    <location>
        <begin position="1"/>
        <end position="19"/>
    </location>
</feature>
<reference evidence="4" key="1">
    <citation type="journal article" date="2014" name="Proc. Natl. Acad. Sci. U.S.A.">
        <title>Extensive sampling of basidiomycete genomes demonstrates inadequacy of the white-rot/brown-rot paradigm for wood decay fungi.</title>
        <authorList>
            <person name="Riley R."/>
            <person name="Salamov A.A."/>
            <person name="Brown D.W."/>
            <person name="Nagy L.G."/>
            <person name="Floudas D."/>
            <person name="Held B.W."/>
            <person name="Levasseur A."/>
            <person name="Lombard V."/>
            <person name="Morin E."/>
            <person name="Otillar R."/>
            <person name="Lindquist E.A."/>
            <person name="Sun H."/>
            <person name="LaButti K.M."/>
            <person name="Schmutz J."/>
            <person name="Jabbour D."/>
            <person name="Luo H."/>
            <person name="Baker S.E."/>
            <person name="Pisabarro A.G."/>
            <person name="Walton J.D."/>
            <person name="Blanchette R.A."/>
            <person name="Henrissat B."/>
            <person name="Martin F."/>
            <person name="Cullen D."/>
            <person name="Hibbett D.S."/>
            <person name="Grigoriev I.V."/>
        </authorList>
    </citation>
    <scope>NUCLEOTIDE SEQUENCE [LARGE SCALE GENOMIC DNA]</scope>
    <source>
        <strain evidence="4">CBS 339.88</strain>
    </source>
</reference>
<evidence type="ECO:0000313" key="4">
    <source>
        <dbReference type="Proteomes" id="UP000027222"/>
    </source>
</evidence>
<keyword evidence="4" id="KW-1185">Reference proteome</keyword>
<evidence type="ECO:0000256" key="1">
    <source>
        <dbReference type="SAM" id="MobiDB-lite"/>
    </source>
</evidence>
<dbReference type="HOGENOM" id="CLU_1441149_0_0_1"/>
<dbReference type="EMBL" id="KL142401">
    <property type="protein sequence ID" value="KDR69677.1"/>
    <property type="molecule type" value="Genomic_DNA"/>
</dbReference>
<protein>
    <submittedName>
        <fullName evidence="3">Uncharacterized protein</fullName>
    </submittedName>
</protein>
<gene>
    <name evidence="3" type="ORF">GALMADRAFT_215041</name>
</gene>
<sequence>MQAFYRIAIILACAFVAQSAVITETKEAVTPADDVLTRLKNPTVVPGKERRADEEDGNGQRHVCVGGEGGEGGLLSYRLLLSDGLPPRKASRLHHMALFTQCMPNEKTISPNISGRTKVVALVPGSNDLFSPSSAPLPILSRFWKIAGSSVATAVPLQIDLAGVLDEGDAIDVSGGRFYIIMLGRLPY</sequence>
<organism evidence="3 4">
    <name type="scientific">Galerina marginata (strain CBS 339.88)</name>
    <dbReference type="NCBI Taxonomy" id="685588"/>
    <lineage>
        <taxon>Eukaryota</taxon>
        <taxon>Fungi</taxon>
        <taxon>Dikarya</taxon>
        <taxon>Basidiomycota</taxon>
        <taxon>Agaricomycotina</taxon>
        <taxon>Agaricomycetes</taxon>
        <taxon>Agaricomycetidae</taxon>
        <taxon>Agaricales</taxon>
        <taxon>Agaricineae</taxon>
        <taxon>Strophariaceae</taxon>
        <taxon>Galerina</taxon>
    </lineage>
</organism>
<evidence type="ECO:0000256" key="2">
    <source>
        <dbReference type="SAM" id="SignalP"/>
    </source>
</evidence>
<feature type="region of interest" description="Disordered" evidence="1">
    <location>
        <begin position="45"/>
        <end position="65"/>
    </location>
</feature>
<name>A0A067SI32_GALM3</name>
<dbReference type="AlphaFoldDB" id="A0A067SI32"/>
<proteinExistence type="predicted"/>
<evidence type="ECO:0000313" key="3">
    <source>
        <dbReference type="EMBL" id="KDR69677.1"/>
    </source>
</evidence>